<feature type="transmembrane region" description="Helical" evidence="3">
    <location>
        <begin position="209"/>
        <end position="224"/>
    </location>
</feature>
<evidence type="ECO:0000313" key="4">
    <source>
        <dbReference type="EMBL" id="SMC73050.1"/>
    </source>
</evidence>
<proteinExistence type="predicted"/>
<feature type="transmembrane region" description="Helical" evidence="3">
    <location>
        <begin position="94"/>
        <end position="116"/>
    </location>
</feature>
<dbReference type="PANTHER" id="PTHR44227:SF3">
    <property type="entry name" value="PROTEIN O-MANNOSYL-TRANSFERASE TMTC4"/>
    <property type="match status" value="1"/>
</dbReference>
<evidence type="ECO:0000256" key="3">
    <source>
        <dbReference type="SAM" id="Phobius"/>
    </source>
</evidence>
<feature type="transmembrane region" description="Helical" evidence="3">
    <location>
        <begin position="188"/>
        <end position="203"/>
    </location>
</feature>
<feature type="transmembrane region" description="Helical" evidence="3">
    <location>
        <begin position="398"/>
        <end position="419"/>
    </location>
</feature>
<dbReference type="InterPro" id="IPR052346">
    <property type="entry name" value="O-mannosyl-transferase_TMTC"/>
</dbReference>
<dbReference type="AlphaFoldDB" id="A0A1W2BJX4"/>
<dbReference type="PANTHER" id="PTHR44227">
    <property type="match status" value="1"/>
</dbReference>
<dbReference type="STRING" id="1121400.SAMN02746065_108142"/>
<keyword evidence="5" id="KW-1185">Reference proteome</keyword>
<evidence type="ECO:0000256" key="2">
    <source>
        <dbReference type="ARBA" id="ARBA00022803"/>
    </source>
</evidence>
<dbReference type="OrthoDB" id="9778850at2"/>
<sequence length="695" mass="80893">MAKIHLNRRMVFILILFSIGSIYSNTFNTSWHFDDFGNIVQNPKLHISNLDPTSLLNSMKASINAGYYNGDSFYRPVAMLSFALNWYIGKSNVWGYHFINTVIHIISALFLYLATLQLFKTNILKGKYWNDQFSIAIFSTLLWAIHPIQSQGVTYIVQRMASMAAMFYIIALYCYLKARLTYSTKNRLLFYSFFLLGGILAVGCKENAALFPLSVILMEIIFFHKLNKISLQKKMFFILGGSLSILFIMGAAFLFYKNPFGFLSGYAHRPFTLWERLLTECRIFILYFKQIFYPVASNYSIVHDIKISKSLFSPWTTLSSLIAVGSILIVGVLNIKKRPLLSFAILFYFLNHLVESTILPLELIFEHRNYLPSMFLFLPVSAGLHTLIDFYENKNRILLSLIVIIAACFLFLTGFATYIRNFDWQTEETLWKAAIQTAPGNPRCYQNLASLYYQRNGMYDISIALNEKALTLDDKKPEYSKMVSYDNLQFNYMQKKEFEKAVFYGQKAVEAYPDSNKTRYNYIVSLLSTNQLKAAEEQLNILIYDKKRLDIVYLYMKAHLLLKMGRYLEAKSYILKSFKLSPLNARSRMYLGFHHFYLHDFDKTNHYLRLAIADIQPDDQLFLHFVLIENAFNAGRFDMAHLYLRRILSHFTLSVIFNKIKELEKEQFPIINFSFDRLKNSIIFMIDETATKIAG</sequence>
<reference evidence="4 5" key="1">
    <citation type="submission" date="2017-04" db="EMBL/GenBank/DDBJ databases">
        <authorList>
            <person name="Afonso C.L."/>
            <person name="Miller P.J."/>
            <person name="Scott M.A."/>
            <person name="Spackman E."/>
            <person name="Goraichik I."/>
            <person name="Dimitrov K.M."/>
            <person name="Suarez D.L."/>
            <person name="Swayne D.E."/>
        </authorList>
    </citation>
    <scope>NUCLEOTIDE SEQUENCE [LARGE SCALE GENOMIC DNA]</scope>
    <source>
        <strain evidence="4 5">DSM 3385</strain>
    </source>
</reference>
<feature type="transmembrane region" description="Helical" evidence="3">
    <location>
        <begin position="128"/>
        <end position="145"/>
    </location>
</feature>
<feature type="transmembrane region" description="Helical" evidence="3">
    <location>
        <begin position="370"/>
        <end position="391"/>
    </location>
</feature>
<dbReference type="InterPro" id="IPR011990">
    <property type="entry name" value="TPR-like_helical_dom_sf"/>
</dbReference>
<dbReference type="Gene3D" id="1.25.40.10">
    <property type="entry name" value="Tetratricopeptide repeat domain"/>
    <property type="match status" value="2"/>
</dbReference>
<dbReference type="InterPro" id="IPR019734">
    <property type="entry name" value="TPR_rpt"/>
</dbReference>
<keyword evidence="3" id="KW-0812">Transmembrane</keyword>
<organism evidence="4 5">
    <name type="scientific">Desulfocicer vacuolatum DSM 3385</name>
    <dbReference type="NCBI Taxonomy" id="1121400"/>
    <lineage>
        <taxon>Bacteria</taxon>
        <taxon>Pseudomonadati</taxon>
        <taxon>Thermodesulfobacteriota</taxon>
        <taxon>Desulfobacteria</taxon>
        <taxon>Desulfobacterales</taxon>
        <taxon>Desulfobacteraceae</taxon>
        <taxon>Desulfocicer</taxon>
    </lineage>
</organism>
<feature type="transmembrane region" description="Helical" evidence="3">
    <location>
        <begin position="340"/>
        <end position="358"/>
    </location>
</feature>
<accession>A0A1W2BJX4</accession>
<keyword evidence="3" id="KW-1133">Transmembrane helix</keyword>
<feature type="transmembrane region" description="Helical" evidence="3">
    <location>
        <begin position="312"/>
        <end position="333"/>
    </location>
</feature>
<dbReference type="Pfam" id="PF13181">
    <property type="entry name" value="TPR_8"/>
    <property type="match status" value="1"/>
</dbReference>
<keyword evidence="1" id="KW-0677">Repeat</keyword>
<evidence type="ECO:0000313" key="5">
    <source>
        <dbReference type="Proteomes" id="UP000192418"/>
    </source>
</evidence>
<dbReference type="EMBL" id="FWXY01000008">
    <property type="protein sequence ID" value="SMC73050.1"/>
    <property type="molecule type" value="Genomic_DNA"/>
</dbReference>
<dbReference type="SUPFAM" id="SSF48452">
    <property type="entry name" value="TPR-like"/>
    <property type="match status" value="2"/>
</dbReference>
<keyword evidence="2" id="KW-0802">TPR repeat</keyword>
<protein>
    <submittedName>
        <fullName evidence="4">Tetratricopeptide repeat-containing protein</fullName>
    </submittedName>
</protein>
<keyword evidence="3" id="KW-0472">Membrane</keyword>
<feature type="transmembrane region" description="Helical" evidence="3">
    <location>
        <begin position="157"/>
        <end position="176"/>
    </location>
</feature>
<gene>
    <name evidence="4" type="ORF">SAMN02746065_108142</name>
</gene>
<dbReference type="SMART" id="SM00028">
    <property type="entry name" value="TPR"/>
    <property type="match status" value="3"/>
</dbReference>
<feature type="transmembrane region" description="Helical" evidence="3">
    <location>
        <begin position="236"/>
        <end position="256"/>
    </location>
</feature>
<dbReference type="Proteomes" id="UP000192418">
    <property type="component" value="Unassembled WGS sequence"/>
</dbReference>
<evidence type="ECO:0000256" key="1">
    <source>
        <dbReference type="ARBA" id="ARBA00022737"/>
    </source>
</evidence>
<name>A0A1W2BJX4_9BACT</name>